<evidence type="ECO:0000313" key="2">
    <source>
        <dbReference type="Proteomes" id="UP000826212"/>
    </source>
</evidence>
<reference evidence="1" key="1">
    <citation type="submission" date="2021-08" db="EMBL/GenBank/DDBJ databases">
        <title>Novel anaerobic bacterium isolated from sea squirt in East Sea, Republic of Korea.</title>
        <authorList>
            <person name="Nguyen T.H."/>
            <person name="Li Z."/>
            <person name="Lee Y.-J."/>
            <person name="Ko J."/>
            <person name="Kim S.-G."/>
        </authorList>
    </citation>
    <scope>NUCLEOTIDE SEQUENCE</scope>
    <source>
        <strain evidence="1">KCTC 25031</strain>
    </source>
</reference>
<proteinExistence type="predicted"/>
<dbReference type="Proteomes" id="UP000826212">
    <property type="component" value="Chromosome"/>
</dbReference>
<organism evidence="1 2">
    <name type="scientific">Halosquirtibacter laminarini</name>
    <dbReference type="NCBI Taxonomy" id="3374600"/>
    <lineage>
        <taxon>Bacteria</taxon>
        <taxon>Pseudomonadati</taxon>
        <taxon>Bacteroidota</taxon>
        <taxon>Bacteroidia</taxon>
        <taxon>Marinilabiliales</taxon>
        <taxon>Prolixibacteraceae</taxon>
        <taxon>Halosquirtibacter</taxon>
    </lineage>
</organism>
<protein>
    <submittedName>
        <fullName evidence="1">Family 20 glycosylhydrolase</fullName>
    </submittedName>
</protein>
<sequence length="725" mass="82625">MTHNLLFNSSILQRLGLRFISFILFLGLFSSCKNIPQKTFTKEEVAMHFVPQVNQLTVLKEKSVVLSRLKSIGCDSSLEPIALILKDRISNIQNTELDVVLDKERDITLHLDSTLSPSSYQLNIHDGRVVVHGGDIAGVYYGVQTFLQLLPSDIYKSSNKEVQESTILLPAVTINDSPHFAYRGMMLDVSRHFMPFDILLQYVDVMSQHKLNILHLHLADSQGWRIEIKSHPELVEIGSVRGISEKIPAFRHKRSLSTQPTDADPYGPFYYTQAQIKTLIQYAKVRGVEIIPEIDVPGHSRALNASLGMGCGKNKHTGDVVCASNEDNYKVLDDIFTEVAALFPSKYIHFGGDEVNFKQWKRCTKCQKFMKQHQIKSEHALQNYFVHRITEMIQSKGKHPIGWNEILGGGELPEGTMVMSWIGVKPGIEAAKRGIDVIMAPGPYCYFDMKEANNKNEPGHFWAGIVTLNDVYHYDPLWDIPKEYQKHIKGLSGALWSEFVSPEEKQFWYKSFPRLCALSEVGWTNAENKNYEDFMDRLGLYHLDRLDAQGVKYRIPRAQAYFHGKDSVVIEMPYHQANVKYTLDGSSPTIHGLEYKHAFGLKVGDKLEYTTYSPSGRACMYSSKKVSYAPLSSFTYEDTEVTCVKNELEKNSHYEIQVRLERGESNRVTFVDLNSNNQNIAPFDLKPRRTKTINVQTDNLGSLKFKLQFSTPLRGRGDIYMKKHK</sequence>
<name>A0AC61NEQ7_9BACT</name>
<evidence type="ECO:0000313" key="1">
    <source>
        <dbReference type="EMBL" id="QZE14039.1"/>
    </source>
</evidence>
<accession>A0AC61NEQ7</accession>
<keyword evidence="2" id="KW-1185">Reference proteome</keyword>
<dbReference type="EMBL" id="CP081303">
    <property type="protein sequence ID" value="QZE14039.1"/>
    <property type="molecule type" value="Genomic_DNA"/>
</dbReference>
<gene>
    <name evidence="1" type="ORF">K4L44_16150</name>
</gene>